<organism evidence="6 7">
    <name type="scientific">Hydrogenimonas thermophila</name>
    <dbReference type="NCBI Taxonomy" id="223786"/>
    <lineage>
        <taxon>Bacteria</taxon>
        <taxon>Pseudomonadati</taxon>
        <taxon>Campylobacterota</taxon>
        <taxon>Epsilonproteobacteria</taxon>
        <taxon>Campylobacterales</taxon>
        <taxon>Hydrogenimonadaceae</taxon>
        <taxon>Hydrogenimonas</taxon>
    </lineage>
</organism>
<keyword evidence="3 6" id="KW-0418">Kinase</keyword>
<accession>A0A1I5MWB5</accession>
<evidence type="ECO:0000256" key="1">
    <source>
        <dbReference type="ARBA" id="ARBA00010164"/>
    </source>
</evidence>
<dbReference type="AlphaFoldDB" id="A0A1I5MWB5"/>
<dbReference type="Pfam" id="PF07804">
    <property type="entry name" value="HipA_C"/>
    <property type="match status" value="1"/>
</dbReference>
<evidence type="ECO:0000259" key="4">
    <source>
        <dbReference type="Pfam" id="PF07804"/>
    </source>
</evidence>
<dbReference type="Pfam" id="PF13657">
    <property type="entry name" value="Couple_hipA"/>
    <property type="match status" value="1"/>
</dbReference>
<evidence type="ECO:0000256" key="3">
    <source>
        <dbReference type="ARBA" id="ARBA00022777"/>
    </source>
</evidence>
<dbReference type="OrthoDB" id="9805913at2"/>
<sequence>MIKIFHSDIEIADFIYDKKRYFLNYKNLELENSISLSLPNTQKIYSWEYRFPPYFETFLPEGYLFEIFKNLLTKEYGYIDDYLLFSLLSPNIDGRITFESENKKLNFDFLDIDEILNNDTQDTFNYLLNQFLDKNAISGVQPKTIALIRDKERLDLKEYIVKTWGDEFENLAENEYFCLKAVQKAGVPIPNIYLSKNRRFLIVEKFIYDGDLVYGFEEVLSLMDKNRNSKYQGSYEQVAKVINSFVTNSTKSMEYFFKTVVMNYLLKNGDAHLKNFGLLFNDDFSEIRFAPAYDIVTTTAYIFKDKPALTLNGKKIWHTKNELINFGVKHCNLSKTKATLFYEECKKALESSIDELEIYIKENPHFNKIGKRMIDSWKLSLLEIPIKEIDDDVIRNWRSY</sequence>
<dbReference type="PANTHER" id="PTHR37419">
    <property type="entry name" value="SERINE/THREONINE-PROTEIN KINASE TOXIN HIPA"/>
    <property type="match status" value="1"/>
</dbReference>
<protein>
    <submittedName>
        <fullName evidence="6">Serine/threonine-protein kinase HipA</fullName>
    </submittedName>
</protein>
<evidence type="ECO:0000313" key="7">
    <source>
        <dbReference type="Proteomes" id="UP000199227"/>
    </source>
</evidence>
<dbReference type="GO" id="GO:0004674">
    <property type="term" value="F:protein serine/threonine kinase activity"/>
    <property type="evidence" value="ECO:0007669"/>
    <property type="project" value="TreeGrafter"/>
</dbReference>
<reference evidence="6 7" key="1">
    <citation type="submission" date="2016-10" db="EMBL/GenBank/DDBJ databases">
        <authorList>
            <person name="de Groot N.N."/>
        </authorList>
    </citation>
    <scope>NUCLEOTIDE SEQUENCE [LARGE SCALE GENOMIC DNA]</scope>
    <source>
        <strain evidence="6 7">EP1-55-1</strain>
    </source>
</reference>
<feature type="domain" description="HipA N-terminal subdomain 1" evidence="5">
    <location>
        <begin position="4"/>
        <end position="72"/>
    </location>
</feature>
<feature type="domain" description="HipA-like C-terminal" evidence="4">
    <location>
        <begin position="137"/>
        <end position="351"/>
    </location>
</feature>
<dbReference type="RefSeq" id="WP_092911399.1">
    <property type="nucleotide sequence ID" value="NZ_FOXB01000007.1"/>
</dbReference>
<dbReference type="Proteomes" id="UP000199227">
    <property type="component" value="Unassembled WGS sequence"/>
</dbReference>
<dbReference type="STRING" id="223786.SAMN05216234_10752"/>
<keyword evidence="2" id="KW-0808">Transferase</keyword>
<evidence type="ECO:0000259" key="5">
    <source>
        <dbReference type="Pfam" id="PF13657"/>
    </source>
</evidence>
<evidence type="ECO:0000256" key="2">
    <source>
        <dbReference type="ARBA" id="ARBA00022679"/>
    </source>
</evidence>
<gene>
    <name evidence="6" type="ORF">SAMN05216234_10752</name>
</gene>
<proteinExistence type="inferred from homology"/>
<keyword evidence="7" id="KW-1185">Reference proteome</keyword>
<dbReference type="PANTHER" id="PTHR37419:SF1">
    <property type="entry name" value="SERINE_THREONINE-PROTEIN KINASE TOXIN HIPA"/>
    <property type="match status" value="1"/>
</dbReference>
<dbReference type="GO" id="GO:0005829">
    <property type="term" value="C:cytosol"/>
    <property type="evidence" value="ECO:0007669"/>
    <property type="project" value="TreeGrafter"/>
</dbReference>
<dbReference type="Gene3D" id="1.10.1070.20">
    <property type="match status" value="1"/>
</dbReference>
<dbReference type="InterPro" id="IPR017508">
    <property type="entry name" value="HipA_N1"/>
</dbReference>
<evidence type="ECO:0000313" key="6">
    <source>
        <dbReference type="EMBL" id="SFP13849.1"/>
    </source>
</evidence>
<dbReference type="InterPro" id="IPR052028">
    <property type="entry name" value="HipA_Ser/Thr_kinase"/>
</dbReference>
<dbReference type="InterPro" id="IPR012893">
    <property type="entry name" value="HipA-like_C"/>
</dbReference>
<name>A0A1I5MWB5_9BACT</name>
<dbReference type="EMBL" id="FOXB01000007">
    <property type="protein sequence ID" value="SFP13849.1"/>
    <property type="molecule type" value="Genomic_DNA"/>
</dbReference>
<comment type="similarity">
    <text evidence="1">Belongs to the HipA Ser/Thr kinase family.</text>
</comment>